<dbReference type="EMBL" id="JASPKZ010008091">
    <property type="protein sequence ID" value="KAJ9580922.1"/>
    <property type="molecule type" value="Genomic_DNA"/>
</dbReference>
<evidence type="ECO:0000256" key="12">
    <source>
        <dbReference type="ARBA" id="ARBA00023136"/>
    </source>
</evidence>
<dbReference type="InterPro" id="IPR036396">
    <property type="entry name" value="Cyt_P450_sf"/>
</dbReference>
<comment type="subcellular location">
    <subcellularLocation>
        <location evidence="3">Endoplasmic reticulum membrane</location>
        <topology evidence="3">Peripheral membrane protein</topology>
    </subcellularLocation>
    <subcellularLocation>
        <location evidence="2">Microsome membrane</location>
        <topology evidence="2">Peripheral membrane protein</topology>
    </subcellularLocation>
</comment>
<keyword evidence="5" id="KW-0349">Heme</keyword>
<dbReference type="AlphaFoldDB" id="A0AAD7ZIV8"/>
<evidence type="ECO:0000256" key="13">
    <source>
        <dbReference type="SAM" id="Phobius"/>
    </source>
</evidence>
<feature type="transmembrane region" description="Helical" evidence="13">
    <location>
        <begin position="12"/>
        <end position="39"/>
    </location>
</feature>
<keyword evidence="6" id="KW-0479">Metal-binding</keyword>
<keyword evidence="9" id="KW-0560">Oxidoreductase</keyword>
<evidence type="ECO:0008006" key="16">
    <source>
        <dbReference type="Google" id="ProtNLM"/>
    </source>
</evidence>
<evidence type="ECO:0000256" key="1">
    <source>
        <dbReference type="ARBA" id="ARBA00001971"/>
    </source>
</evidence>
<dbReference type="GO" id="GO:0005506">
    <property type="term" value="F:iron ion binding"/>
    <property type="evidence" value="ECO:0007669"/>
    <property type="project" value="InterPro"/>
</dbReference>
<evidence type="ECO:0000256" key="6">
    <source>
        <dbReference type="ARBA" id="ARBA00022723"/>
    </source>
</evidence>
<dbReference type="InterPro" id="IPR050476">
    <property type="entry name" value="Insect_CytP450_Detox"/>
</dbReference>
<evidence type="ECO:0000256" key="8">
    <source>
        <dbReference type="ARBA" id="ARBA00022848"/>
    </source>
</evidence>
<accession>A0AAD7ZIV8</accession>
<evidence type="ECO:0000313" key="14">
    <source>
        <dbReference type="EMBL" id="KAJ9580922.1"/>
    </source>
</evidence>
<feature type="non-terminal residue" evidence="14">
    <location>
        <position position="1"/>
    </location>
</feature>
<feature type="non-terminal residue" evidence="14">
    <location>
        <position position="305"/>
    </location>
</feature>
<protein>
    <recommendedName>
        <fullName evidence="16">Cytochrome P450</fullName>
    </recommendedName>
</protein>
<dbReference type="GO" id="GO:0004497">
    <property type="term" value="F:monooxygenase activity"/>
    <property type="evidence" value="ECO:0007669"/>
    <property type="project" value="UniProtKB-KW"/>
</dbReference>
<keyword evidence="10" id="KW-0408">Iron</keyword>
<dbReference type="GO" id="GO:0016705">
    <property type="term" value="F:oxidoreductase activity, acting on paired donors, with incorporation or reduction of molecular oxygen"/>
    <property type="evidence" value="ECO:0007669"/>
    <property type="project" value="InterPro"/>
</dbReference>
<dbReference type="PANTHER" id="PTHR24292">
    <property type="entry name" value="CYTOCHROME P450"/>
    <property type="match status" value="1"/>
</dbReference>
<keyword evidence="8" id="KW-0492">Microsome</keyword>
<keyword evidence="15" id="KW-1185">Reference proteome</keyword>
<evidence type="ECO:0000313" key="15">
    <source>
        <dbReference type="Proteomes" id="UP001233999"/>
    </source>
</evidence>
<comment type="caution">
    <text evidence="14">The sequence shown here is derived from an EMBL/GenBank/DDBJ whole genome shotgun (WGS) entry which is preliminary data.</text>
</comment>
<dbReference type="GO" id="GO:0020037">
    <property type="term" value="F:heme binding"/>
    <property type="evidence" value="ECO:0007669"/>
    <property type="project" value="InterPro"/>
</dbReference>
<dbReference type="InterPro" id="IPR001128">
    <property type="entry name" value="Cyt_P450"/>
</dbReference>
<keyword evidence="12 13" id="KW-0472">Membrane</keyword>
<evidence type="ECO:0000256" key="11">
    <source>
        <dbReference type="ARBA" id="ARBA00023033"/>
    </source>
</evidence>
<evidence type="ECO:0000256" key="2">
    <source>
        <dbReference type="ARBA" id="ARBA00004174"/>
    </source>
</evidence>
<dbReference type="SUPFAM" id="SSF48264">
    <property type="entry name" value="Cytochrome P450"/>
    <property type="match status" value="1"/>
</dbReference>
<evidence type="ECO:0000256" key="3">
    <source>
        <dbReference type="ARBA" id="ARBA00004406"/>
    </source>
</evidence>
<proteinExistence type="inferred from homology"/>
<evidence type="ECO:0000256" key="10">
    <source>
        <dbReference type="ARBA" id="ARBA00023004"/>
    </source>
</evidence>
<evidence type="ECO:0000256" key="9">
    <source>
        <dbReference type="ARBA" id="ARBA00023002"/>
    </source>
</evidence>
<reference evidence="14" key="2">
    <citation type="submission" date="2023-05" db="EMBL/GenBank/DDBJ databases">
        <authorList>
            <person name="Fouks B."/>
        </authorList>
    </citation>
    <scope>NUCLEOTIDE SEQUENCE</scope>
    <source>
        <strain evidence="14">Stay&amp;Tobe</strain>
        <tissue evidence="14">Testes</tissue>
    </source>
</reference>
<dbReference type="Gene3D" id="1.10.630.10">
    <property type="entry name" value="Cytochrome P450"/>
    <property type="match status" value="1"/>
</dbReference>
<dbReference type="PANTHER" id="PTHR24292:SF54">
    <property type="entry name" value="CYP9F3-RELATED"/>
    <property type="match status" value="1"/>
</dbReference>
<name>A0AAD7ZIV8_DIPPU</name>
<keyword evidence="13" id="KW-1133">Transmembrane helix</keyword>
<reference evidence="14" key="1">
    <citation type="journal article" date="2023" name="IScience">
        <title>Live-bearing cockroach genome reveals convergent evolutionary mechanisms linked to viviparity in insects and beyond.</title>
        <authorList>
            <person name="Fouks B."/>
            <person name="Harrison M.C."/>
            <person name="Mikhailova A.A."/>
            <person name="Marchal E."/>
            <person name="English S."/>
            <person name="Carruthers M."/>
            <person name="Jennings E.C."/>
            <person name="Chiamaka E.L."/>
            <person name="Frigard R.A."/>
            <person name="Pippel M."/>
            <person name="Attardo G.M."/>
            <person name="Benoit J.B."/>
            <person name="Bornberg-Bauer E."/>
            <person name="Tobe S.S."/>
        </authorList>
    </citation>
    <scope>NUCLEOTIDE SEQUENCE</scope>
    <source>
        <strain evidence="14">Stay&amp;Tobe</strain>
    </source>
</reference>
<organism evidence="14 15">
    <name type="scientific">Diploptera punctata</name>
    <name type="common">Pacific beetle cockroach</name>
    <dbReference type="NCBI Taxonomy" id="6984"/>
    <lineage>
        <taxon>Eukaryota</taxon>
        <taxon>Metazoa</taxon>
        <taxon>Ecdysozoa</taxon>
        <taxon>Arthropoda</taxon>
        <taxon>Hexapoda</taxon>
        <taxon>Insecta</taxon>
        <taxon>Pterygota</taxon>
        <taxon>Neoptera</taxon>
        <taxon>Polyneoptera</taxon>
        <taxon>Dictyoptera</taxon>
        <taxon>Blattodea</taxon>
        <taxon>Blaberoidea</taxon>
        <taxon>Blaberidae</taxon>
        <taxon>Diplopterinae</taxon>
        <taxon>Diploptera</taxon>
    </lineage>
</organism>
<sequence length="305" mass="35128">TFSAFGIPLLNSFFTSFSIISTFLTSWPFALLVLGWLIYQGITWNHGYWKKRGVPYIKPLPLFGNVKDSVLAKKSIGEVFQDLYWKFDGYKYAGVFSPMKPSLIIRDPDLLKEIFVKEFTSFHDNDLIVDMDADPIAGRNPFFLKGERVTRSRVVPAFSSAKLKIMFPLIQEVCEEFKDLVKNNDNSGEFEARDLCARFTTDVVATCAFGIKGNSLKDPNSIFRQMGRELTNTGTMNTIKLMLLFFIPALSSILKIRFITKKFEDFFMQMVKDVTTYRKENNVTRNDYIDMLIKLKEASNNNEKY</sequence>
<evidence type="ECO:0000256" key="4">
    <source>
        <dbReference type="ARBA" id="ARBA00010617"/>
    </source>
</evidence>
<dbReference type="Pfam" id="PF00067">
    <property type="entry name" value="p450"/>
    <property type="match status" value="1"/>
</dbReference>
<evidence type="ECO:0000256" key="5">
    <source>
        <dbReference type="ARBA" id="ARBA00022617"/>
    </source>
</evidence>
<gene>
    <name evidence="14" type="ORF">L9F63_023894</name>
</gene>
<feature type="transmembrane region" description="Helical" evidence="13">
    <location>
        <begin position="241"/>
        <end position="260"/>
    </location>
</feature>
<comment type="similarity">
    <text evidence="4">Belongs to the cytochrome P450 family.</text>
</comment>
<keyword evidence="7" id="KW-0256">Endoplasmic reticulum</keyword>
<dbReference type="Proteomes" id="UP001233999">
    <property type="component" value="Unassembled WGS sequence"/>
</dbReference>
<dbReference type="GO" id="GO:0005789">
    <property type="term" value="C:endoplasmic reticulum membrane"/>
    <property type="evidence" value="ECO:0007669"/>
    <property type="project" value="UniProtKB-SubCell"/>
</dbReference>
<keyword evidence="13" id="KW-0812">Transmembrane</keyword>
<evidence type="ECO:0000256" key="7">
    <source>
        <dbReference type="ARBA" id="ARBA00022824"/>
    </source>
</evidence>
<comment type="cofactor">
    <cofactor evidence="1">
        <name>heme</name>
        <dbReference type="ChEBI" id="CHEBI:30413"/>
    </cofactor>
</comment>
<keyword evidence="11" id="KW-0503">Monooxygenase</keyword>